<comment type="caution">
    <text evidence="1">The sequence shown here is derived from an EMBL/GenBank/DDBJ whole genome shotgun (WGS) entry which is preliminary data.</text>
</comment>
<dbReference type="GO" id="GO:0001228">
    <property type="term" value="F:DNA-binding transcription activator activity, RNA polymerase II-specific"/>
    <property type="evidence" value="ECO:0007669"/>
    <property type="project" value="TreeGrafter"/>
</dbReference>
<reference evidence="1 2" key="1">
    <citation type="submission" date="2020-03" db="EMBL/GenBank/DDBJ databases">
        <title>Draft Genome Sequence of Cudoniella acicularis.</title>
        <authorList>
            <person name="Buettner E."/>
            <person name="Kellner H."/>
        </authorList>
    </citation>
    <scope>NUCLEOTIDE SEQUENCE [LARGE SCALE GENOMIC DNA]</scope>
    <source>
        <strain evidence="1 2">DSM 108380</strain>
    </source>
</reference>
<organism evidence="1 2">
    <name type="scientific">Cudoniella acicularis</name>
    <dbReference type="NCBI Taxonomy" id="354080"/>
    <lineage>
        <taxon>Eukaryota</taxon>
        <taxon>Fungi</taxon>
        <taxon>Dikarya</taxon>
        <taxon>Ascomycota</taxon>
        <taxon>Pezizomycotina</taxon>
        <taxon>Leotiomycetes</taxon>
        <taxon>Helotiales</taxon>
        <taxon>Tricladiaceae</taxon>
        <taxon>Cudoniella</taxon>
    </lineage>
</organism>
<dbReference type="Proteomes" id="UP000566819">
    <property type="component" value="Unassembled WGS sequence"/>
</dbReference>
<dbReference type="OrthoDB" id="4937900at2759"/>
<dbReference type="AlphaFoldDB" id="A0A8H4W4D7"/>
<dbReference type="EMBL" id="JAAMPI010000541">
    <property type="protein sequence ID" value="KAF4630524.1"/>
    <property type="molecule type" value="Genomic_DNA"/>
</dbReference>
<accession>A0A8H4W4D7</accession>
<dbReference type="PANTHER" id="PTHR47784">
    <property type="entry name" value="STEROL UPTAKE CONTROL PROTEIN 2"/>
    <property type="match status" value="1"/>
</dbReference>
<protein>
    <submittedName>
        <fullName evidence="1">Uncharacterized protein</fullName>
    </submittedName>
</protein>
<evidence type="ECO:0000313" key="1">
    <source>
        <dbReference type="EMBL" id="KAF4630524.1"/>
    </source>
</evidence>
<proteinExistence type="predicted"/>
<sequence length="385" mass="44428">MALFRFFYPRTSFYTLSSKERLLQNPHSEKEEKQYEEYEAVKPRPSDSLTIKTLLVITLFLLTSNTYLLIYRQNSLIKDDHLLRFSKFAKLAYDTPITYHTHTDYQSKNQTLQNEMWDSIDTSPLVVTLTDEYATSHDIPLSKFRFPWDAENKGVYYLKTYHHLHCLVFPLTPLFSSQFLLTNLQKAIRKSLLNHEHGLPQYSTGKYTQLATAHHTQGLTLYHSILTDINQANYSASIAFSSLTTMFAFGVSRPLMSKEKEGAEMRLLDDLAQIFLLVKGWHKVVRVADDLECRGGSKIFSSPESPQNTNTLSPDTEEAFTRLSALNRDRDPSDTILYTNAISSLKASFFILENEGNDNPHTALEWANTLPEEFLRLIWLYQTHV</sequence>
<evidence type="ECO:0000313" key="2">
    <source>
        <dbReference type="Proteomes" id="UP000566819"/>
    </source>
</evidence>
<name>A0A8H4W4D7_9HELO</name>
<dbReference type="PANTHER" id="PTHR47784:SF5">
    <property type="entry name" value="STEROL UPTAKE CONTROL PROTEIN 2"/>
    <property type="match status" value="1"/>
</dbReference>
<dbReference type="InterPro" id="IPR053157">
    <property type="entry name" value="Sterol_Uptake_Regulator"/>
</dbReference>
<gene>
    <name evidence="1" type="ORF">G7Y89_g7611</name>
</gene>
<keyword evidence="2" id="KW-1185">Reference proteome</keyword>